<keyword evidence="2" id="KW-1185">Reference proteome</keyword>
<evidence type="ECO:0008006" key="3">
    <source>
        <dbReference type="Google" id="ProtNLM"/>
    </source>
</evidence>
<accession>A0A0A0YV97</accession>
<dbReference type="KEGG" id="vg:24721638"/>
<sequence length="93" mass="10008">MKKIILAAVLSLSACAGTPAMAADGYSSIPCIKFIEGDWKDQKPRVIKDLLAVADKNQAMLVEDLDDNDLVVAGTNLYCENIPAKDVLTWVGL</sequence>
<dbReference type="InterPro" id="IPR046391">
    <property type="entry name" value="SPACKLE_T4"/>
</dbReference>
<name>A0A0A0YV97_9CAUD</name>
<dbReference type="Pfam" id="PF25676">
    <property type="entry name" value="T4_Spackle"/>
    <property type="match status" value="1"/>
</dbReference>
<gene>
    <name evidence="1" type="ORF">CPT_Moon39</name>
</gene>
<dbReference type="EMBL" id="KM236240">
    <property type="protein sequence ID" value="AIX12010.1"/>
    <property type="molecule type" value="Genomic_DNA"/>
</dbReference>
<organism evidence="1 2">
    <name type="scientific">Citrobacter phage Moon</name>
    <dbReference type="NCBI Taxonomy" id="1540095"/>
    <lineage>
        <taxon>Viruses</taxon>
        <taxon>Duplodnaviria</taxon>
        <taxon>Heunggongvirae</taxon>
        <taxon>Uroviricota</taxon>
        <taxon>Caudoviricetes</taxon>
        <taxon>Pantevenvirales</taxon>
        <taxon>Straboviridae</taxon>
        <taxon>Tevenvirinae</taxon>
        <taxon>Moonvirus</taxon>
        <taxon>Moonvirus moon</taxon>
    </lineage>
</organism>
<proteinExistence type="predicted"/>
<dbReference type="PROSITE" id="PS51257">
    <property type="entry name" value="PROKAR_LIPOPROTEIN"/>
    <property type="match status" value="1"/>
</dbReference>
<dbReference type="GeneID" id="24721638"/>
<dbReference type="RefSeq" id="YP_009146472.1">
    <property type="nucleotide sequence ID" value="NC_027331.1"/>
</dbReference>
<dbReference type="Proteomes" id="UP000030323">
    <property type="component" value="Segment"/>
</dbReference>
<reference evidence="1 2" key="1">
    <citation type="journal article" date="2015" name="Genome Announc.">
        <title>Complete Genome Sequence of Citrobacter freundii Myophage Moon.</title>
        <authorList>
            <person name="Edwards G.B."/>
            <person name="Luna A.J."/>
            <person name="Hernandez A.C."/>
            <person name="Kuty Everett G.F."/>
        </authorList>
    </citation>
    <scope>NUCLEOTIDE SEQUENCE [LARGE SCALE GENOMIC DNA]</scope>
</reference>
<evidence type="ECO:0000313" key="1">
    <source>
        <dbReference type="EMBL" id="AIX12010.1"/>
    </source>
</evidence>
<evidence type="ECO:0000313" key="2">
    <source>
        <dbReference type="Proteomes" id="UP000030323"/>
    </source>
</evidence>
<protein>
    <recommendedName>
        <fullName evidence="3">Spackle periplasmic protein</fullName>
    </recommendedName>
</protein>